<keyword evidence="1" id="KW-1133">Transmembrane helix</keyword>
<dbReference type="AlphaFoldDB" id="A0A183KX47"/>
<protein>
    <submittedName>
        <fullName evidence="2 4">Uncharacterized protein</fullName>
    </submittedName>
</protein>
<accession>A0A183KX47</accession>
<proteinExistence type="predicted"/>
<dbReference type="Proteomes" id="UP000279833">
    <property type="component" value="Unassembled WGS sequence"/>
</dbReference>
<reference evidence="2 3" key="2">
    <citation type="submission" date="2018-11" db="EMBL/GenBank/DDBJ databases">
        <authorList>
            <consortium name="Pathogen Informatics"/>
        </authorList>
    </citation>
    <scope>NUCLEOTIDE SEQUENCE [LARGE SCALE GENOMIC DNA]</scope>
    <source>
        <strain evidence="2">Dakar</strain>
        <strain evidence="3">Dakar, Senegal</strain>
    </source>
</reference>
<gene>
    <name evidence="2" type="ORF">SCUD_LOCUS19641</name>
</gene>
<evidence type="ECO:0000256" key="1">
    <source>
        <dbReference type="SAM" id="Phobius"/>
    </source>
</evidence>
<keyword evidence="1" id="KW-0812">Transmembrane</keyword>
<reference evidence="4" key="1">
    <citation type="submission" date="2016-06" db="UniProtKB">
        <authorList>
            <consortium name="WormBaseParasite"/>
        </authorList>
    </citation>
    <scope>IDENTIFICATION</scope>
</reference>
<evidence type="ECO:0000313" key="2">
    <source>
        <dbReference type="EMBL" id="VDP69762.1"/>
    </source>
</evidence>
<organism evidence="4">
    <name type="scientific">Schistosoma curassoni</name>
    <dbReference type="NCBI Taxonomy" id="6186"/>
    <lineage>
        <taxon>Eukaryota</taxon>
        <taxon>Metazoa</taxon>
        <taxon>Spiralia</taxon>
        <taxon>Lophotrochozoa</taxon>
        <taxon>Platyhelminthes</taxon>
        <taxon>Trematoda</taxon>
        <taxon>Digenea</taxon>
        <taxon>Strigeidida</taxon>
        <taxon>Schistosomatoidea</taxon>
        <taxon>Schistosomatidae</taxon>
        <taxon>Schistosoma</taxon>
    </lineage>
</organism>
<keyword evidence="1" id="KW-0472">Membrane</keyword>
<dbReference type="WBParaSite" id="SCUD_0001964401-mRNA-1">
    <property type="protein sequence ID" value="SCUD_0001964401-mRNA-1"/>
    <property type="gene ID" value="SCUD_0001964401"/>
</dbReference>
<dbReference type="EMBL" id="UZAK01042857">
    <property type="protein sequence ID" value="VDP69762.1"/>
    <property type="molecule type" value="Genomic_DNA"/>
</dbReference>
<evidence type="ECO:0000313" key="4">
    <source>
        <dbReference type="WBParaSite" id="SCUD_0001964401-mRNA-1"/>
    </source>
</evidence>
<sequence>MLGKSPIDICCVRDMVSYTLDKLLISSFFLASLPTIVGISFFKCEIT</sequence>
<name>A0A183KX47_9TREM</name>
<evidence type="ECO:0000313" key="3">
    <source>
        <dbReference type="Proteomes" id="UP000279833"/>
    </source>
</evidence>
<keyword evidence="3" id="KW-1185">Reference proteome</keyword>
<feature type="transmembrane region" description="Helical" evidence="1">
    <location>
        <begin position="23"/>
        <end position="42"/>
    </location>
</feature>